<feature type="compositionally biased region" description="Basic and acidic residues" evidence="1">
    <location>
        <begin position="26"/>
        <end position="36"/>
    </location>
</feature>
<feature type="region of interest" description="Disordered" evidence="1">
    <location>
        <begin position="1"/>
        <end position="46"/>
    </location>
</feature>
<comment type="caution">
    <text evidence="2">The sequence shown here is derived from an EMBL/GenBank/DDBJ whole genome shotgun (WGS) entry which is preliminary data.</text>
</comment>
<keyword evidence="3" id="KW-1185">Reference proteome</keyword>
<name>A0AAV7WDF6_PLEWA</name>
<organism evidence="2 3">
    <name type="scientific">Pleurodeles waltl</name>
    <name type="common">Iberian ribbed newt</name>
    <dbReference type="NCBI Taxonomy" id="8319"/>
    <lineage>
        <taxon>Eukaryota</taxon>
        <taxon>Metazoa</taxon>
        <taxon>Chordata</taxon>
        <taxon>Craniata</taxon>
        <taxon>Vertebrata</taxon>
        <taxon>Euteleostomi</taxon>
        <taxon>Amphibia</taxon>
        <taxon>Batrachia</taxon>
        <taxon>Caudata</taxon>
        <taxon>Salamandroidea</taxon>
        <taxon>Salamandridae</taxon>
        <taxon>Pleurodelinae</taxon>
        <taxon>Pleurodeles</taxon>
    </lineage>
</organism>
<proteinExistence type="predicted"/>
<evidence type="ECO:0000256" key="1">
    <source>
        <dbReference type="SAM" id="MobiDB-lite"/>
    </source>
</evidence>
<protein>
    <submittedName>
        <fullName evidence="2">Uncharacterized protein</fullName>
    </submittedName>
</protein>
<accession>A0AAV7WDF6</accession>
<gene>
    <name evidence="2" type="ORF">NDU88_006108</name>
</gene>
<evidence type="ECO:0000313" key="2">
    <source>
        <dbReference type="EMBL" id="KAJ1210746.1"/>
    </source>
</evidence>
<dbReference type="AlphaFoldDB" id="A0AAV7WDF6"/>
<dbReference type="Proteomes" id="UP001066276">
    <property type="component" value="Chromosome 1_2"/>
</dbReference>
<evidence type="ECO:0000313" key="3">
    <source>
        <dbReference type="Proteomes" id="UP001066276"/>
    </source>
</evidence>
<sequence>MDPGWREYHLVRCPPPAPKRVRGQRKGKDAGGERTETTPAQVGDGVNLALTPSEVPRLRPIDSTRIPSAVKSRKCDAFRDTYTNVKECTSLDTRYHGGGLMELRFIVPTIIDEPYFSFLLSLNERRCMAF</sequence>
<dbReference type="EMBL" id="JANPWB010000002">
    <property type="protein sequence ID" value="KAJ1210746.1"/>
    <property type="molecule type" value="Genomic_DNA"/>
</dbReference>
<reference evidence="2" key="1">
    <citation type="journal article" date="2022" name="bioRxiv">
        <title>Sequencing and chromosome-scale assembly of the giantPleurodeles waltlgenome.</title>
        <authorList>
            <person name="Brown T."/>
            <person name="Elewa A."/>
            <person name="Iarovenko S."/>
            <person name="Subramanian E."/>
            <person name="Araus A.J."/>
            <person name="Petzold A."/>
            <person name="Susuki M."/>
            <person name="Suzuki K.-i.T."/>
            <person name="Hayashi T."/>
            <person name="Toyoda A."/>
            <person name="Oliveira C."/>
            <person name="Osipova E."/>
            <person name="Leigh N.D."/>
            <person name="Simon A."/>
            <person name="Yun M.H."/>
        </authorList>
    </citation>
    <scope>NUCLEOTIDE SEQUENCE</scope>
    <source>
        <strain evidence="2">20211129_DDA</strain>
        <tissue evidence="2">Liver</tissue>
    </source>
</reference>
<feature type="compositionally biased region" description="Basic and acidic residues" evidence="1">
    <location>
        <begin position="1"/>
        <end position="10"/>
    </location>
</feature>